<evidence type="ECO:0000256" key="2">
    <source>
        <dbReference type="PIRSR" id="PIRSR005962-1"/>
    </source>
</evidence>
<dbReference type="STRING" id="1125725.HMPREF1325_1736"/>
<dbReference type="AlphaFoldDB" id="U1GSC2"/>
<feature type="binding site" evidence="2">
    <location>
        <position position="160"/>
    </location>
    <ligand>
        <name>Mn(2+)</name>
        <dbReference type="ChEBI" id="CHEBI:29035"/>
        <label>2</label>
    </ligand>
</feature>
<keyword evidence="1 4" id="KW-0378">Hydrolase</keyword>
<comment type="cofactor">
    <cofactor evidence="2">
        <name>Mn(2+)</name>
        <dbReference type="ChEBI" id="CHEBI:29035"/>
    </cofactor>
    <text evidence="2">The Mn(2+) ion enhances activity.</text>
</comment>
<dbReference type="SUPFAM" id="SSF55031">
    <property type="entry name" value="Bacterial exopeptidase dimerisation domain"/>
    <property type="match status" value="1"/>
</dbReference>
<dbReference type="SUPFAM" id="SSF53187">
    <property type="entry name" value="Zn-dependent exopeptidases"/>
    <property type="match status" value="1"/>
</dbReference>
<proteinExistence type="predicted"/>
<dbReference type="PATRIC" id="fig|1125725.3.peg.2490"/>
<dbReference type="RefSeq" id="WP_021331441.1">
    <property type="nucleotide sequence ID" value="NZ_AUZJ01000066.1"/>
</dbReference>
<dbReference type="GO" id="GO:0046872">
    <property type="term" value="F:metal ion binding"/>
    <property type="evidence" value="ECO:0007669"/>
    <property type="project" value="UniProtKB-KW"/>
</dbReference>
<dbReference type="InterPro" id="IPR011650">
    <property type="entry name" value="Peptidase_M20_dimer"/>
</dbReference>
<evidence type="ECO:0000256" key="1">
    <source>
        <dbReference type="ARBA" id="ARBA00022801"/>
    </source>
</evidence>
<feature type="binding site" evidence="2">
    <location>
        <position position="359"/>
    </location>
    <ligand>
        <name>Mn(2+)</name>
        <dbReference type="ChEBI" id="CHEBI:29035"/>
        <label>2</label>
    </ligand>
</feature>
<dbReference type="Gene3D" id="3.40.630.10">
    <property type="entry name" value="Zn peptidases"/>
    <property type="match status" value="1"/>
</dbReference>
<protein>
    <submittedName>
        <fullName evidence="4">Amidohydrolase</fullName>
    </submittedName>
</protein>
<feature type="binding site" evidence="2">
    <location>
        <position position="135"/>
    </location>
    <ligand>
        <name>Mn(2+)</name>
        <dbReference type="ChEBI" id="CHEBI:29035"/>
        <label>2</label>
    </ligand>
</feature>
<organism evidence="4 5">
    <name type="scientific">Treponema socranskii subsp. socranskii VPI DR56BR1116 = ATCC 35536</name>
    <dbReference type="NCBI Taxonomy" id="1125725"/>
    <lineage>
        <taxon>Bacteria</taxon>
        <taxon>Pseudomonadati</taxon>
        <taxon>Spirochaetota</taxon>
        <taxon>Spirochaetia</taxon>
        <taxon>Spirochaetales</taxon>
        <taxon>Treponemataceae</taxon>
        <taxon>Treponema</taxon>
    </lineage>
</organism>
<gene>
    <name evidence="4" type="ORF">HMPREF1325_1736</name>
</gene>
<dbReference type="InterPro" id="IPR036264">
    <property type="entry name" value="Bact_exopeptidase_dim_dom"/>
</dbReference>
<sequence>MGNTMLKDMEEYVVAQRRRFHKIPELSLKEKETAENIRDELKKSGVSYEPVGEYGTVACIKGDLPGKTYAFRADIDALPIDEDTGLSFKSTHEGCMHACGHDGHIAILLAFARELAAMRAELAGTVYLCFQQAEEIAQGHEAIIAYLKTVGKLEAVISSHLWADIPAGKMALQAGAVMAGMTSFHITVTGKSCHGSRPDQGIDPINAGALIIGEAFRIKDREFNPLRHSTLSFGSFHSGTATNIIPDRAELGGTMRYFSDSGKAHLFSIVDRSCKAAEILTGAKVEWKTLAELPPVVNDAASVEKALPAAEAVFGNENVIPFEKIMGSDNYACYLQEFPGFYAFIGIRNEAKGIGYAHHSSKFDMDESALANAVRFYIDFIRRK</sequence>
<evidence type="ECO:0000259" key="3">
    <source>
        <dbReference type="Pfam" id="PF07687"/>
    </source>
</evidence>
<reference evidence="4 5" key="1">
    <citation type="submission" date="2013-08" db="EMBL/GenBank/DDBJ databases">
        <authorList>
            <person name="Durkin A.S."/>
            <person name="Haft D.R."/>
            <person name="McCorrison J."/>
            <person name="Torralba M."/>
            <person name="Gillis M."/>
            <person name="Haft D.H."/>
            <person name="Methe B."/>
            <person name="Sutton G."/>
            <person name="Nelson K.E."/>
        </authorList>
    </citation>
    <scope>NUCLEOTIDE SEQUENCE [LARGE SCALE GENOMIC DNA]</scope>
    <source>
        <strain evidence="4 5">VPI DR56BR1116</strain>
    </source>
</reference>
<dbReference type="PANTHER" id="PTHR11014:SF63">
    <property type="entry name" value="METALLOPEPTIDASE, PUTATIVE (AFU_ORTHOLOGUE AFUA_6G09600)-RELATED"/>
    <property type="match status" value="1"/>
</dbReference>
<feature type="binding site" evidence="2">
    <location>
        <position position="99"/>
    </location>
    <ligand>
        <name>Mn(2+)</name>
        <dbReference type="ChEBI" id="CHEBI:29035"/>
        <label>2</label>
    </ligand>
</feature>
<keyword evidence="2" id="KW-0479">Metal-binding</keyword>
<dbReference type="Gene3D" id="3.30.70.360">
    <property type="match status" value="1"/>
</dbReference>
<feature type="binding site" evidence="2">
    <location>
        <position position="101"/>
    </location>
    <ligand>
        <name>Mn(2+)</name>
        <dbReference type="ChEBI" id="CHEBI:29035"/>
        <label>2</label>
    </ligand>
</feature>
<comment type="caution">
    <text evidence="4">The sequence shown here is derived from an EMBL/GenBank/DDBJ whole genome shotgun (WGS) entry which is preliminary data.</text>
</comment>
<evidence type="ECO:0000313" key="4">
    <source>
        <dbReference type="EMBL" id="ERF59549.1"/>
    </source>
</evidence>
<dbReference type="NCBIfam" id="TIGR01891">
    <property type="entry name" value="amidohydrolases"/>
    <property type="match status" value="1"/>
</dbReference>
<dbReference type="GO" id="GO:0016787">
    <property type="term" value="F:hydrolase activity"/>
    <property type="evidence" value="ECO:0007669"/>
    <property type="project" value="UniProtKB-KW"/>
</dbReference>
<dbReference type="InterPro" id="IPR017439">
    <property type="entry name" value="Amidohydrolase"/>
</dbReference>
<dbReference type="Pfam" id="PF01546">
    <property type="entry name" value="Peptidase_M20"/>
    <property type="match status" value="1"/>
</dbReference>
<keyword evidence="2" id="KW-0464">Manganese</keyword>
<dbReference type="Pfam" id="PF07687">
    <property type="entry name" value="M20_dimer"/>
    <property type="match status" value="1"/>
</dbReference>
<evidence type="ECO:0000313" key="5">
    <source>
        <dbReference type="Proteomes" id="UP000016412"/>
    </source>
</evidence>
<dbReference type="PANTHER" id="PTHR11014">
    <property type="entry name" value="PEPTIDASE M20 FAMILY MEMBER"/>
    <property type="match status" value="1"/>
</dbReference>
<dbReference type="eggNOG" id="COG1473">
    <property type="taxonomic scope" value="Bacteria"/>
</dbReference>
<name>U1GSC2_TRESO</name>
<dbReference type="Proteomes" id="UP000016412">
    <property type="component" value="Unassembled WGS sequence"/>
</dbReference>
<feature type="domain" description="Peptidase M20 dimerisation" evidence="3">
    <location>
        <begin position="180"/>
        <end position="256"/>
    </location>
</feature>
<dbReference type="EMBL" id="AUZJ01000066">
    <property type="protein sequence ID" value="ERF59549.1"/>
    <property type="molecule type" value="Genomic_DNA"/>
</dbReference>
<accession>U1GSC2</accession>
<dbReference type="PIRSF" id="PIRSF005962">
    <property type="entry name" value="Pept_M20D_amidohydro"/>
    <property type="match status" value="1"/>
</dbReference>
<dbReference type="InterPro" id="IPR002933">
    <property type="entry name" value="Peptidase_M20"/>
</dbReference>